<organism evidence="2 3">
    <name type="scientific">Variovorax paradoxus (strain EPS)</name>
    <dbReference type="NCBI Taxonomy" id="595537"/>
    <lineage>
        <taxon>Bacteria</taxon>
        <taxon>Pseudomonadati</taxon>
        <taxon>Pseudomonadota</taxon>
        <taxon>Betaproteobacteria</taxon>
        <taxon>Burkholderiales</taxon>
        <taxon>Comamonadaceae</taxon>
        <taxon>Variovorax</taxon>
    </lineage>
</organism>
<gene>
    <name evidence="2" type="ordered locus">Varpa_2022</name>
</gene>
<reference evidence="2 3" key="2">
    <citation type="journal article" date="2013" name="Genome Announc.">
        <title>Genome of the Root-Associated Plant Growth-Promoting Bacterium Variovorax paradoxus Strain EPS.</title>
        <authorList>
            <person name="Han J.I."/>
            <person name="Spain J.C."/>
            <person name="Leadbetter J.R."/>
            <person name="Ovchinnikova G."/>
            <person name="Goodwin L.A."/>
            <person name="Han C.S."/>
            <person name="Woyke T."/>
            <person name="Davenport K.W."/>
            <person name="Orwin P.M."/>
        </authorList>
    </citation>
    <scope>NUCLEOTIDE SEQUENCE [LARGE SCALE GENOMIC DNA]</scope>
    <source>
        <strain evidence="2 3">EPS</strain>
    </source>
</reference>
<evidence type="ECO:0000313" key="2">
    <source>
        <dbReference type="EMBL" id="ADU36230.1"/>
    </source>
</evidence>
<dbReference type="AlphaFoldDB" id="E6V9U2"/>
<evidence type="ECO:0000256" key="1">
    <source>
        <dbReference type="SAM" id="MobiDB-lite"/>
    </source>
</evidence>
<dbReference type="KEGG" id="vpe:Varpa_2022"/>
<sequence length="631" mass="66252">MSNALKRLGQAYSIPATPYVPYRPAYTYVEPILGYTRPDGWSMDVGAAYTAPSGGAPTGPGTLLPDGTWLPAGYSLVVKGLTPPNAPGAGIQVPVGGSQPSYGIVGYRFITVPEQAEQQGAPGQRVSEPPSGWNSFGRSRRGITAGSAKFKIPTGVSGVVAGLTEYSIPNAGYGHIRHGLRFAGNRVYNARTGVDLGTFFDDDEFEIDYDGREVVFLLNGNDLDSEPSTYRREPLYLTVAMHDVGDMVDNPSLQEVGYGVSSTMLPVLKVLSSDAALGESSAMLPALTVDAGSGNYVLVSLPTLTSLAASGAYGEVKSTLPALTTTSYGGMVPGIGSSGVDVSLPILVATALGQGGGLGEVAVKLPVLTVLAADATYGEVKVSLPALTTFSWGEPNDEGYALETMATGATANGNLTLLVAVLEHITLGSTAVPTTLLDAVIQEVINAAPSVATEQLLEAVARTFIQAGSTGVLEGATGRTDQDTWVWHADAKGSTIYRSYPFNSFAVIDGKQYGASADGLFLLEGDDDAGAPIRASVDLGKMDFGTSSQKTIAECYVGMSASGNLFLKVIVEGREFIYKTRGFSEHMQQQRFTPGKGLKSNYVTVQFFNEDGADFEIDTVNFLVADLQRKI</sequence>
<dbReference type="RefSeq" id="WP_013540468.1">
    <property type="nucleotide sequence ID" value="NC_014931.1"/>
</dbReference>
<proteinExistence type="predicted"/>
<feature type="region of interest" description="Disordered" evidence="1">
    <location>
        <begin position="116"/>
        <end position="138"/>
    </location>
</feature>
<dbReference type="OrthoDB" id="8886842at2"/>
<dbReference type="Proteomes" id="UP000008917">
    <property type="component" value="Chromosome"/>
</dbReference>
<evidence type="ECO:0000313" key="3">
    <source>
        <dbReference type="Proteomes" id="UP000008917"/>
    </source>
</evidence>
<dbReference type="STRING" id="595537.Varpa_2022"/>
<dbReference type="eggNOG" id="ENOG50332GD">
    <property type="taxonomic scope" value="Bacteria"/>
</dbReference>
<reference evidence="3" key="1">
    <citation type="submission" date="2010-12" db="EMBL/GenBank/DDBJ databases">
        <title>Complete sequence of Variovorax paradoxus EPS.</title>
        <authorList>
            <consortium name="US DOE Joint Genome Institute"/>
            <person name="Lucas S."/>
            <person name="Copeland A."/>
            <person name="Lapidus A."/>
            <person name="Cheng J.-F."/>
            <person name="Goodwin L."/>
            <person name="Pitluck S."/>
            <person name="Teshima H."/>
            <person name="Detter J.C."/>
            <person name="Han C."/>
            <person name="Tapia R."/>
            <person name="Land M."/>
            <person name="Hauser L."/>
            <person name="Kyrpides N."/>
            <person name="Ivanova N."/>
            <person name="Ovchinnikova G."/>
            <person name="Orwin P."/>
            <person name="Han J.-I.G."/>
            <person name="Woyke T."/>
        </authorList>
    </citation>
    <scope>NUCLEOTIDE SEQUENCE [LARGE SCALE GENOMIC DNA]</scope>
    <source>
        <strain evidence="3">EPS</strain>
    </source>
</reference>
<name>E6V9U2_VARPE</name>
<dbReference type="HOGENOM" id="CLU_433408_0_0_4"/>
<protein>
    <submittedName>
        <fullName evidence="2">Uncharacterized protein</fullName>
    </submittedName>
</protein>
<accession>E6V9U2</accession>
<dbReference type="EMBL" id="CP002417">
    <property type="protein sequence ID" value="ADU36230.1"/>
    <property type="molecule type" value="Genomic_DNA"/>
</dbReference>